<feature type="transmembrane region" description="Helical" evidence="7">
    <location>
        <begin position="286"/>
        <end position="311"/>
    </location>
</feature>
<dbReference type="Proteomes" id="UP000251835">
    <property type="component" value="Unassembled WGS sequence"/>
</dbReference>
<reference evidence="10 11" key="1">
    <citation type="submission" date="2018-05" db="EMBL/GenBank/DDBJ databases">
        <title>Genomic Encyclopedia of Type Strains, Phase IV (KMG-IV): sequencing the most valuable type-strain genomes for metagenomic binning, comparative biology and taxonomic classification.</title>
        <authorList>
            <person name="Goeker M."/>
        </authorList>
    </citation>
    <scope>NUCLEOTIDE SEQUENCE [LARGE SCALE GENOMIC DNA]</scope>
    <source>
        <strain evidence="10 11">DSM 28579</strain>
    </source>
</reference>
<dbReference type="AlphaFoldDB" id="A0A7L4UQ34"/>
<comment type="subcellular location">
    <subcellularLocation>
        <location evidence="1">Cell membrane</location>
        <topology evidence="1">Multi-pass membrane protein</topology>
    </subcellularLocation>
</comment>
<dbReference type="InterPro" id="IPR025857">
    <property type="entry name" value="MacB_PCD"/>
</dbReference>
<keyword evidence="3 7" id="KW-0812">Transmembrane</keyword>
<dbReference type="InterPro" id="IPR050250">
    <property type="entry name" value="Macrolide_Exporter_MacB"/>
</dbReference>
<comment type="similarity">
    <text evidence="6">Belongs to the ABC-4 integral membrane protein family.</text>
</comment>
<dbReference type="GO" id="GO:0005886">
    <property type="term" value="C:plasma membrane"/>
    <property type="evidence" value="ECO:0007669"/>
    <property type="project" value="UniProtKB-SubCell"/>
</dbReference>
<gene>
    <name evidence="10" type="ORF">C7377_0144</name>
</gene>
<feature type="domain" description="MacB-like periplasmic core" evidence="9">
    <location>
        <begin position="21"/>
        <end position="249"/>
    </location>
</feature>
<dbReference type="Pfam" id="PF12704">
    <property type="entry name" value="MacB_PCD"/>
    <property type="match status" value="1"/>
</dbReference>
<evidence type="ECO:0000313" key="10">
    <source>
        <dbReference type="EMBL" id="PVX51853.1"/>
    </source>
</evidence>
<proteinExistence type="inferred from homology"/>
<evidence type="ECO:0000256" key="3">
    <source>
        <dbReference type="ARBA" id="ARBA00022692"/>
    </source>
</evidence>
<evidence type="ECO:0000256" key="6">
    <source>
        <dbReference type="ARBA" id="ARBA00038076"/>
    </source>
</evidence>
<keyword evidence="5 7" id="KW-0472">Membrane</keyword>
<dbReference type="EMBL" id="QENZ01000003">
    <property type="protein sequence ID" value="PVX51853.1"/>
    <property type="molecule type" value="Genomic_DNA"/>
</dbReference>
<feature type="transmembrane region" description="Helical" evidence="7">
    <location>
        <begin position="340"/>
        <end position="364"/>
    </location>
</feature>
<evidence type="ECO:0000313" key="11">
    <source>
        <dbReference type="Proteomes" id="UP000251835"/>
    </source>
</evidence>
<dbReference type="PANTHER" id="PTHR30572:SF4">
    <property type="entry name" value="ABC TRANSPORTER PERMEASE YTRF"/>
    <property type="match status" value="1"/>
</dbReference>
<evidence type="ECO:0000259" key="8">
    <source>
        <dbReference type="Pfam" id="PF02687"/>
    </source>
</evidence>
<dbReference type="RefSeq" id="WP_116495426.1">
    <property type="nucleotide sequence ID" value="NZ_QENZ01000003.1"/>
</dbReference>
<keyword evidence="2" id="KW-1003">Cell membrane</keyword>
<accession>A0A7L4UQ34</accession>
<dbReference type="OrthoDB" id="9770036at2"/>
<evidence type="ECO:0000256" key="2">
    <source>
        <dbReference type="ARBA" id="ARBA00022475"/>
    </source>
</evidence>
<dbReference type="Pfam" id="PF02687">
    <property type="entry name" value="FtsX"/>
    <property type="match status" value="1"/>
</dbReference>
<sequence>MFNRDNWIEIWSTIKSNKLRSVLTAFGVFWGIFILIIMLGASKGFEDGLNENFEGIATNSAFMWSQSSSIPYKGYNAGRRWTINNYDIKSIKTLVPDLDLIAPRLQGSFNDSGENVVYGEMKGSYSVFGDYPEYFQIIPIDITSGRSLNQRDIDEERKVCVIGEDIVEEIFRGTDPIDEYIEVDNVYFKIVGVAHPKTQMNIGSNPKSTVYIPFTTLQKTYGYGNEVHFFCFTAKKDVMVEEVEEDIKAFLLKQHDLSPEDTKAIGGFNMQKEFIKLNGVYKGVSFLSWIVGLGTLLAGIIGVGNIMLIVIKERTKEIGIKRALGAQSKMIRNQILFESAILTVFAGFFGLFFSVAFLELVSMISDEATKDAFIHFVPEANLRMGLAALVILILGGIFAGLFPASRATSIKPIDALRDE</sequence>
<keyword evidence="11" id="KW-1185">Reference proteome</keyword>
<protein>
    <submittedName>
        <fullName evidence="10">Putative ABC transport system permease protein</fullName>
    </submittedName>
</protein>
<feature type="domain" description="ABC3 transporter permease C-terminal" evidence="8">
    <location>
        <begin position="290"/>
        <end position="410"/>
    </location>
</feature>
<evidence type="ECO:0000256" key="4">
    <source>
        <dbReference type="ARBA" id="ARBA00022989"/>
    </source>
</evidence>
<dbReference type="PANTHER" id="PTHR30572">
    <property type="entry name" value="MEMBRANE COMPONENT OF TRANSPORTER-RELATED"/>
    <property type="match status" value="1"/>
</dbReference>
<evidence type="ECO:0000259" key="9">
    <source>
        <dbReference type="Pfam" id="PF12704"/>
    </source>
</evidence>
<keyword evidence="4 7" id="KW-1133">Transmembrane helix</keyword>
<comment type="caution">
    <text evidence="10">The sequence shown here is derived from an EMBL/GenBank/DDBJ whole genome shotgun (WGS) entry which is preliminary data.</text>
</comment>
<name>A0A7L4UQ34_BALHA</name>
<dbReference type="InterPro" id="IPR003838">
    <property type="entry name" value="ABC3_permease_C"/>
</dbReference>
<dbReference type="GO" id="GO:0022857">
    <property type="term" value="F:transmembrane transporter activity"/>
    <property type="evidence" value="ECO:0007669"/>
    <property type="project" value="TreeGrafter"/>
</dbReference>
<evidence type="ECO:0000256" key="1">
    <source>
        <dbReference type="ARBA" id="ARBA00004651"/>
    </source>
</evidence>
<feature type="transmembrane region" description="Helical" evidence="7">
    <location>
        <begin position="21"/>
        <end position="41"/>
    </location>
</feature>
<feature type="transmembrane region" description="Helical" evidence="7">
    <location>
        <begin position="384"/>
        <end position="402"/>
    </location>
</feature>
<evidence type="ECO:0000256" key="5">
    <source>
        <dbReference type="ARBA" id="ARBA00023136"/>
    </source>
</evidence>
<evidence type="ECO:0000256" key="7">
    <source>
        <dbReference type="SAM" id="Phobius"/>
    </source>
</evidence>
<organism evidence="10 11">
    <name type="scientific">Balneicella halophila</name>
    <dbReference type="NCBI Taxonomy" id="1537566"/>
    <lineage>
        <taxon>Bacteria</taxon>
        <taxon>Pseudomonadati</taxon>
        <taxon>Bacteroidota</taxon>
        <taxon>Bacteroidia</taxon>
        <taxon>Bacteroidales</taxon>
        <taxon>Balneicellaceae</taxon>
        <taxon>Balneicella</taxon>
    </lineage>
</organism>